<keyword evidence="1" id="KW-0812">Transmembrane</keyword>
<evidence type="ECO:0000256" key="1">
    <source>
        <dbReference type="SAM" id="Phobius"/>
    </source>
</evidence>
<keyword evidence="1" id="KW-0472">Membrane</keyword>
<gene>
    <name evidence="2" type="ORF">LCGC14_2543720</name>
</gene>
<reference evidence="2" key="1">
    <citation type="journal article" date="2015" name="Nature">
        <title>Complex archaea that bridge the gap between prokaryotes and eukaryotes.</title>
        <authorList>
            <person name="Spang A."/>
            <person name="Saw J.H."/>
            <person name="Jorgensen S.L."/>
            <person name="Zaremba-Niedzwiedzka K."/>
            <person name="Martijn J."/>
            <person name="Lind A.E."/>
            <person name="van Eijk R."/>
            <person name="Schleper C."/>
            <person name="Guy L."/>
            <person name="Ettema T.J."/>
        </authorList>
    </citation>
    <scope>NUCLEOTIDE SEQUENCE</scope>
</reference>
<evidence type="ECO:0000313" key="2">
    <source>
        <dbReference type="EMBL" id="KKL11644.1"/>
    </source>
</evidence>
<keyword evidence="1" id="KW-1133">Transmembrane helix</keyword>
<dbReference type="EMBL" id="LAZR01041566">
    <property type="protein sequence ID" value="KKL11644.1"/>
    <property type="molecule type" value="Genomic_DNA"/>
</dbReference>
<organism evidence="2">
    <name type="scientific">marine sediment metagenome</name>
    <dbReference type="NCBI Taxonomy" id="412755"/>
    <lineage>
        <taxon>unclassified sequences</taxon>
        <taxon>metagenomes</taxon>
        <taxon>ecological metagenomes</taxon>
    </lineage>
</organism>
<feature type="transmembrane region" description="Helical" evidence="1">
    <location>
        <begin position="52"/>
        <end position="73"/>
    </location>
</feature>
<dbReference type="AlphaFoldDB" id="A0A0F9APX8"/>
<comment type="caution">
    <text evidence="2">The sequence shown here is derived from an EMBL/GenBank/DDBJ whole genome shotgun (WGS) entry which is preliminary data.</text>
</comment>
<feature type="non-terminal residue" evidence="2">
    <location>
        <position position="139"/>
    </location>
</feature>
<proteinExistence type="predicted"/>
<feature type="transmembrane region" description="Helical" evidence="1">
    <location>
        <begin position="121"/>
        <end position="138"/>
    </location>
</feature>
<sequence length="139" mass="15962">MIIGEVIVYVFLSGLIFYLFFFLLTIFGFSISKLFLKPIDNNKNQGSIIGKIFISFGIGTSIYLAISMILLGLKAFNFFTAYLPFILFDCSYISYKLIVIIKNNDIKDIFNILNSWFHKNGKILFKILLFMIILLLITG</sequence>
<name>A0A0F9APX8_9ZZZZ</name>
<feature type="transmembrane region" description="Helical" evidence="1">
    <location>
        <begin position="79"/>
        <end position="101"/>
    </location>
</feature>
<protein>
    <submittedName>
        <fullName evidence="2">Uncharacterized protein</fullName>
    </submittedName>
</protein>
<accession>A0A0F9APX8</accession>
<feature type="transmembrane region" description="Helical" evidence="1">
    <location>
        <begin position="6"/>
        <end position="31"/>
    </location>
</feature>